<feature type="region of interest" description="Disordered" evidence="1">
    <location>
        <begin position="34"/>
        <end position="74"/>
    </location>
</feature>
<feature type="chain" id="PRO_5047216251" description="Lipoprotein" evidence="2">
    <location>
        <begin position="26"/>
        <end position="249"/>
    </location>
</feature>
<gene>
    <name evidence="3" type="ORF">POL25_06455</name>
</gene>
<reference evidence="3 4" key="1">
    <citation type="submission" date="2022-11" db="EMBL/GenBank/DDBJ databases">
        <title>Minimal conservation of predation-associated metabolite biosynthetic gene clusters underscores biosynthetic potential of Myxococcota including descriptions for ten novel species: Archangium lansinium sp. nov., Myxococcus landrumus sp. nov., Nannocystis bai.</title>
        <authorList>
            <person name="Ahearne A."/>
            <person name="Stevens C."/>
            <person name="Dowd S."/>
        </authorList>
    </citation>
    <scope>NUCLEOTIDE SEQUENCE [LARGE SCALE GENOMIC DNA]</scope>
    <source>
        <strain evidence="3 4">BB15-2</strain>
    </source>
</reference>
<protein>
    <recommendedName>
        <fullName evidence="5">Lipoprotein</fullName>
    </recommendedName>
</protein>
<sequence length="249" mass="25679">MHKTSIFASSSAPRAALLGALLCLVACDSKNDTTAGSATDDATTTTESATDSGSSTVNAPTDPGTDASTAAETDGDCADHGRVDACCCFELIPGVRPTPPEVEVSCGGESLCPSVTLSCGGPDDYQSQEPCTSASDDAALDCVLEALAAKVPGSLRVELYNTEFPGYWSDTLHFYVLGDGTVFHYAEGFLDFGGYVGAVEHRALKPASFFTDCLAADSVEAKTACLKDATAGDAVEACTEYVQYALSEV</sequence>
<accession>A0ABT5DSE8</accession>
<dbReference type="RefSeq" id="WP_272085016.1">
    <property type="nucleotide sequence ID" value="NZ_JAQNDL010000001.1"/>
</dbReference>
<keyword evidence="2" id="KW-0732">Signal</keyword>
<organism evidence="3 4">
    <name type="scientific">Nannocystis bainbridge</name>
    <dbReference type="NCBI Taxonomy" id="2995303"/>
    <lineage>
        <taxon>Bacteria</taxon>
        <taxon>Pseudomonadati</taxon>
        <taxon>Myxococcota</taxon>
        <taxon>Polyangia</taxon>
        <taxon>Nannocystales</taxon>
        <taxon>Nannocystaceae</taxon>
        <taxon>Nannocystis</taxon>
    </lineage>
</organism>
<proteinExistence type="predicted"/>
<dbReference type="Proteomes" id="UP001221686">
    <property type="component" value="Unassembled WGS sequence"/>
</dbReference>
<evidence type="ECO:0000313" key="4">
    <source>
        <dbReference type="Proteomes" id="UP001221686"/>
    </source>
</evidence>
<name>A0ABT5DSE8_9BACT</name>
<feature type="compositionally biased region" description="Low complexity" evidence="1">
    <location>
        <begin position="34"/>
        <end position="56"/>
    </location>
</feature>
<comment type="caution">
    <text evidence="3">The sequence shown here is derived from an EMBL/GenBank/DDBJ whole genome shotgun (WGS) entry which is preliminary data.</text>
</comment>
<evidence type="ECO:0000256" key="1">
    <source>
        <dbReference type="SAM" id="MobiDB-lite"/>
    </source>
</evidence>
<evidence type="ECO:0008006" key="5">
    <source>
        <dbReference type="Google" id="ProtNLM"/>
    </source>
</evidence>
<evidence type="ECO:0000313" key="3">
    <source>
        <dbReference type="EMBL" id="MDC0716524.1"/>
    </source>
</evidence>
<feature type="signal peptide" evidence="2">
    <location>
        <begin position="1"/>
        <end position="25"/>
    </location>
</feature>
<evidence type="ECO:0000256" key="2">
    <source>
        <dbReference type="SAM" id="SignalP"/>
    </source>
</evidence>
<keyword evidence="4" id="KW-1185">Reference proteome</keyword>
<dbReference type="EMBL" id="JAQNDL010000001">
    <property type="protein sequence ID" value="MDC0716524.1"/>
    <property type="molecule type" value="Genomic_DNA"/>
</dbReference>